<evidence type="ECO:0000313" key="8">
    <source>
        <dbReference type="EMBL" id="RHN72670.1"/>
    </source>
</evidence>
<evidence type="ECO:0000256" key="4">
    <source>
        <dbReference type="ARBA" id="ARBA00022824"/>
    </source>
</evidence>
<dbReference type="GO" id="GO:0005789">
    <property type="term" value="C:endoplasmic reticulum membrane"/>
    <property type="evidence" value="ECO:0007669"/>
    <property type="project" value="UniProtKB-SubCell"/>
</dbReference>
<comment type="caution">
    <text evidence="8">The sequence shown here is derived from an EMBL/GenBank/DDBJ whole genome shotgun (WGS) entry which is preliminary data.</text>
</comment>
<dbReference type="AlphaFoldDB" id="A0A396J436"/>
<dbReference type="InterPro" id="IPR010580">
    <property type="entry name" value="ER_stress-assoc"/>
</dbReference>
<comment type="similarity">
    <text evidence="2">Belongs to the RAMP4 family.</text>
</comment>
<protein>
    <submittedName>
        <fullName evidence="8">Putative stress-associated endoplasmic reticulum protein</fullName>
    </submittedName>
</protein>
<name>A0A396J436_MEDTR</name>
<accession>A0A396J436</accession>
<sequence>MTTSRRVADRKVARFERSITKKAKKGFKFPTGPVLIGCFVFIIVGSCLFQIIRLAQRSGNVA</sequence>
<keyword evidence="5 7" id="KW-1133">Transmembrane helix</keyword>
<feature type="transmembrane region" description="Helical" evidence="7">
    <location>
        <begin position="34"/>
        <end position="55"/>
    </location>
</feature>
<dbReference type="PANTHER" id="PTHR15601:SF0">
    <property type="entry name" value="GEO09675P1"/>
    <property type="match status" value="1"/>
</dbReference>
<organism evidence="8">
    <name type="scientific">Medicago truncatula</name>
    <name type="common">Barrel medic</name>
    <name type="synonym">Medicago tribuloides</name>
    <dbReference type="NCBI Taxonomy" id="3880"/>
    <lineage>
        <taxon>Eukaryota</taxon>
        <taxon>Viridiplantae</taxon>
        <taxon>Streptophyta</taxon>
        <taxon>Embryophyta</taxon>
        <taxon>Tracheophyta</taxon>
        <taxon>Spermatophyta</taxon>
        <taxon>Magnoliopsida</taxon>
        <taxon>eudicotyledons</taxon>
        <taxon>Gunneridae</taxon>
        <taxon>Pentapetalae</taxon>
        <taxon>rosids</taxon>
        <taxon>fabids</taxon>
        <taxon>Fabales</taxon>
        <taxon>Fabaceae</taxon>
        <taxon>Papilionoideae</taxon>
        <taxon>50 kb inversion clade</taxon>
        <taxon>NPAAA clade</taxon>
        <taxon>Hologalegina</taxon>
        <taxon>IRL clade</taxon>
        <taxon>Trifolieae</taxon>
        <taxon>Medicago</taxon>
    </lineage>
</organism>
<evidence type="ECO:0000256" key="6">
    <source>
        <dbReference type="ARBA" id="ARBA00023136"/>
    </source>
</evidence>
<keyword evidence="4" id="KW-0256">Endoplasmic reticulum</keyword>
<dbReference type="Proteomes" id="UP000265566">
    <property type="component" value="Chromosome 2"/>
</dbReference>
<evidence type="ECO:0000256" key="1">
    <source>
        <dbReference type="ARBA" id="ARBA00004389"/>
    </source>
</evidence>
<proteinExistence type="inferred from homology"/>
<evidence type="ECO:0000256" key="2">
    <source>
        <dbReference type="ARBA" id="ARBA00005500"/>
    </source>
</evidence>
<dbReference type="Pfam" id="PF06624">
    <property type="entry name" value="RAMP4"/>
    <property type="match status" value="1"/>
</dbReference>
<evidence type="ECO:0000256" key="5">
    <source>
        <dbReference type="ARBA" id="ARBA00022989"/>
    </source>
</evidence>
<evidence type="ECO:0000256" key="3">
    <source>
        <dbReference type="ARBA" id="ARBA00022692"/>
    </source>
</evidence>
<keyword evidence="6 7" id="KW-0472">Membrane</keyword>
<dbReference type="Gramene" id="rna8416">
    <property type="protein sequence ID" value="RHN72670.1"/>
    <property type="gene ID" value="gene8416"/>
</dbReference>
<comment type="subcellular location">
    <subcellularLocation>
        <location evidence="1">Endoplasmic reticulum membrane</location>
        <topology evidence="1">Single-pass membrane protein</topology>
    </subcellularLocation>
</comment>
<reference evidence="8" key="1">
    <citation type="journal article" date="2018" name="Nat. Plants">
        <title>Whole-genome landscape of Medicago truncatula symbiotic genes.</title>
        <authorList>
            <person name="Pecrix Y."/>
            <person name="Gamas P."/>
            <person name="Carrere S."/>
        </authorList>
    </citation>
    <scope>NUCLEOTIDE SEQUENCE</scope>
    <source>
        <tissue evidence="8">Leaves</tissue>
    </source>
</reference>
<evidence type="ECO:0000256" key="7">
    <source>
        <dbReference type="SAM" id="Phobius"/>
    </source>
</evidence>
<dbReference type="EMBL" id="PSQE01000002">
    <property type="protein sequence ID" value="RHN72670.1"/>
    <property type="molecule type" value="Genomic_DNA"/>
</dbReference>
<dbReference type="PANTHER" id="PTHR15601">
    <property type="entry name" value="STRESS ASSOCIATED ENDOPLASMIC RETICULUM PROTEIN SERP1/RAMP4"/>
    <property type="match status" value="1"/>
</dbReference>
<keyword evidence="3 7" id="KW-0812">Transmembrane</keyword>
<gene>
    <name evidence="8" type="ORF">MtrunA17_Chr2g0290301</name>
</gene>